<gene>
    <name evidence="3" type="ORF">ETEE_0988</name>
</gene>
<reference evidence="3 4" key="1">
    <citation type="journal article" date="2012" name="PLoS ONE">
        <title>Edwardsiella comparative phylogenomics reveal the new intra/inter-species taxonomic relationships, virulence evolution and niche adaptation mechanisms.</title>
        <authorList>
            <person name="Yang M."/>
            <person name="Lv Y."/>
            <person name="Xiao J."/>
            <person name="Wu H."/>
            <person name="Zheng H."/>
            <person name="Liu Q."/>
            <person name="Zhang Y."/>
            <person name="Wang Q."/>
        </authorList>
    </citation>
    <scope>NUCLEOTIDE SEQUENCE [LARGE SCALE GENOMIC DNA]</scope>
    <source>
        <strain evidence="4">080813</strain>
    </source>
</reference>
<evidence type="ECO:0000313" key="4">
    <source>
        <dbReference type="Proteomes" id="UP000028681"/>
    </source>
</evidence>
<dbReference type="PANTHER" id="PTHR42693">
    <property type="entry name" value="ARYLSULFATASE FAMILY MEMBER"/>
    <property type="match status" value="1"/>
</dbReference>
<dbReference type="InterPro" id="IPR000917">
    <property type="entry name" value="Sulfatase_N"/>
</dbReference>
<feature type="domain" description="Sulfatase N-terminal" evidence="2">
    <location>
        <begin position="4"/>
        <end position="335"/>
    </location>
</feature>
<organism evidence="3 4">
    <name type="scientific">Edwardsiella anguillarum ET080813</name>
    <dbReference type="NCBI Taxonomy" id="667120"/>
    <lineage>
        <taxon>Bacteria</taxon>
        <taxon>Pseudomonadati</taxon>
        <taxon>Pseudomonadota</taxon>
        <taxon>Gammaproteobacteria</taxon>
        <taxon>Enterobacterales</taxon>
        <taxon>Hafniaceae</taxon>
        <taxon>Edwardsiella</taxon>
    </lineage>
</organism>
<dbReference type="SUPFAM" id="SSF53649">
    <property type="entry name" value="Alkaline phosphatase-like"/>
    <property type="match status" value="1"/>
</dbReference>
<dbReference type="PANTHER" id="PTHR42693:SF33">
    <property type="entry name" value="ARYLSULFATASE"/>
    <property type="match status" value="1"/>
</dbReference>
<evidence type="ECO:0000256" key="1">
    <source>
        <dbReference type="ARBA" id="ARBA00008779"/>
    </source>
</evidence>
<evidence type="ECO:0000259" key="2">
    <source>
        <dbReference type="Pfam" id="PF00884"/>
    </source>
</evidence>
<dbReference type="RefSeq" id="WP_034165359.1">
    <property type="nucleotide sequence ID" value="NZ_CP006664.1"/>
</dbReference>
<dbReference type="Pfam" id="PF00884">
    <property type="entry name" value="Sulfatase"/>
    <property type="match status" value="1"/>
</dbReference>
<dbReference type="GO" id="GO:0004065">
    <property type="term" value="F:arylsulfatase activity"/>
    <property type="evidence" value="ECO:0007669"/>
    <property type="project" value="TreeGrafter"/>
</dbReference>
<sequence>MKAVMLIFDTLTRHHLAPYGGEAITPNFTRLAAESVQFDNFYVGSMPCMPARRELHTGRYNFMHRSWGPLEPFDFSVMEALHQAGIHSHLVTDHKHYWRDGGATYHTRYSTFEFIRGQEGDNWIGQVEKPEVNWQGAEDEETRCRRTVRMTQDLINRSAMPRQEDHYTHRTIGAGMEFLQRNQNQENWFLQIECFDPHEPFFVPEKYLTQYDCKQEDFNGWVPYYCDAPGGPADDKTKKFYQALITMCDDYLGQVMDKMKELNLWEDTLLIVCTDHGFLLGEHQWWGKNIMPVYNEIANTPFFIRDPRNDVRGVRKDILAQTIDIPATLLDYFNITQPKTMTGRSLLPAIEKNELIRDYALYGYFGGHINITDGDYVYMRCPRDKGKGSLYEYTLMPTRIDSPFKLSELREITIHPGFNFTQGAQVMKIPASFSYLNPWRFGDKLFDLKNDPAQKRALNDVDKTLYYMQAMVSLMKEHDAPDELYQRFELEPISRSRELAFAVRRNEQYRFQDSSLRCTDPGVKEALSFISAASREQGKKLSDIEALFFEGKVITEQDIFKLIDTFFSGDRHKALMYQVRLLLRTE</sequence>
<dbReference type="InterPro" id="IPR017850">
    <property type="entry name" value="Alkaline_phosphatase_core_sf"/>
</dbReference>
<dbReference type="CDD" id="cd16148">
    <property type="entry name" value="sulfatase_like"/>
    <property type="match status" value="1"/>
</dbReference>
<dbReference type="HOGENOM" id="CLU_006332_14_0_6"/>
<dbReference type="InterPro" id="IPR050738">
    <property type="entry name" value="Sulfatase"/>
</dbReference>
<comment type="similarity">
    <text evidence="1">Belongs to the sulfatase family.</text>
</comment>
<dbReference type="KEGG" id="ete:ETEE_0988"/>
<name>A0A076LL43_9GAMM</name>
<accession>A0A076LL43</accession>
<proteinExistence type="inferred from homology"/>
<dbReference type="Proteomes" id="UP000028681">
    <property type="component" value="Chromosome"/>
</dbReference>
<dbReference type="EMBL" id="CP006664">
    <property type="protein sequence ID" value="AIJ07453.1"/>
    <property type="molecule type" value="Genomic_DNA"/>
</dbReference>
<protein>
    <recommendedName>
        <fullName evidence="2">Sulfatase N-terminal domain-containing protein</fullName>
    </recommendedName>
</protein>
<dbReference type="GeneID" id="33938676"/>
<dbReference type="Gene3D" id="3.40.720.10">
    <property type="entry name" value="Alkaline Phosphatase, subunit A"/>
    <property type="match status" value="1"/>
</dbReference>
<dbReference type="AlphaFoldDB" id="A0A076LL43"/>
<evidence type="ECO:0000313" key="3">
    <source>
        <dbReference type="EMBL" id="AIJ07453.1"/>
    </source>
</evidence>